<keyword evidence="8" id="KW-1185">Reference proteome</keyword>
<dbReference type="PRINTS" id="PR00463">
    <property type="entry name" value="EP450I"/>
</dbReference>
<dbReference type="PRINTS" id="PR00385">
    <property type="entry name" value="P450"/>
</dbReference>
<dbReference type="CDD" id="cd11058">
    <property type="entry name" value="CYP60B-like"/>
    <property type="match status" value="1"/>
</dbReference>
<evidence type="ECO:0000313" key="8">
    <source>
        <dbReference type="Proteomes" id="UP000016933"/>
    </source>
</evidence>
<keyword evidence="3 6" id="KW-0349">Heme</keyword>
<dbReference type="Gene3D" id="1.10.630.10">
    <property type="entry name" value="Cytochrome P450"/>
    <property type="match status" value="1"/>
</dbReference>
<reference evidence="7 8" key="2">
    <citation type="journal article" date="2012" name="PLoS Pathog.">
        <title>Diverse lifestyles and strategies of plant pathogenesis encoded in the genomes of eighteen Dothideomycetes fungi.</title>
        <authorList>
            <person name="Ohm R.A."/>
            <person name="Feau N."/>
            <person name="Henrissat B."/>
            <person name="Schoch C.L."/>
            <person name="Horwitz B.A."/>
            <person name="Barry K.W."/>
            <person name="Condon B.J."/>
            <person name="Copeland A.C."/>
            <person name="Dhillon B."/>
            <person name="Glaser F."/>
            <person name="Hesse C.N."/>
            <person name="Kosti I."/>
            <person name="LaButti K."/>
            <person name="Lindquist E.A."/>
            <person name="Lucas S."/>
            <person name="Salamov A.A."/>
            <person name="Bradshaw R.E."/>
            <person name="Ciuffetti L."/>
            <person name="Hamelin R.C."/>
            <person name="Kema G.H.J."/>
            <person name="Lawrence C."/>
            <person name="Scott J.A."/>
            <person name="Spatafora J.W."/>
            <person name="Turgeon B.G."/>
            <person name="de Wit P.J.G.M."/>
            <person name="Zhong S."/>
            <person name="Goodwin S.B."/>
            <person name="Grigoriev I.V."/>
        </authorList>
    </citation>
    <scope>NUCLEOTIDE SEQUENCE [LARGE SCALE GENOMIC DNA]</scope>
    <source>
        <strain evidence="8">NZE10 / CBS 128990</strain>
    </source>
</reference>
<dbReference type="OMA" id="CSEADHA"/>
<dbReference type="Proteomes" id="UP000016933">
    <property type="component" value="Unassembled WGS sequence"/>
</dbReference>
<dbReference type="SUPFAM" id="SSF48264">
    <property type="entry name" value="Cytochrome P450"/>
    <property type="match status" value="1"/>
</dbReference>
<dbReference type="PANTHER" id="PTHR24305">
    <property type="entry name" value="CYTOCHROME P450"/>
    <property type="match status" value="1"/>
</dbReference>
<comment type="cofactor">
    <cofactor evidence="1 6">
        <name>heme</name>
        <dbReference type="ChEBI" id="CHEBI:30413"/>
    </cofactor>
</comment>
<feature type="binding site" description="axial binding residue" evidence="6">
    <location>
        <position position="445"/>
    </location>
    <ligand>
        <name>heme</name>
        <dbReference type="ChEBI" id="CHEBI:30413"/>
    </ligand>
    <ligandPart>
        <name>Fe</name>
        <dbReference type="ChEBI" id="CHEBI:18248"/>
    </ligandPart>
</feature>
<dbReference type="Pfam" id="PF00067">
    <property type="entry name" value="p450"/>
    <property type="match status" value="1"/>
</dbReference>
<proteinExistence type="inferred from homology"/>
<sequence length="503" mass="56585">MELQVMLSFGLAETTLSIAALLFLAPTTLALYNLYLHPLRHYPGPAPFCAFRLRWVMAMQSGDIHRILLDLHNKYGPIVRIAPNELSYIDPQAVKDIYQNPRIHRAEVWFPPRPGEPFTIMSADEDAHAKYKKAFLGGFTEKAIREHSSLMEKYVELMINKLIDTCTSSPRAAAVDIIDWLNMVTFDISGDLSFGSPFGSIQQGKAHPWVDISNQFGKGIALMASLNFYPGLVKLLKYSMPRKAMQNLKYHKKLTTEKLAERLETTADRKDFIQSILDHNADSMVREKVKQVSRTEIEVNMPVVLFAGSETTSSAIGSTLWYLLRNPKWLDRAQVEIRGAFSAEAQIIVSGLSRLEVLTAIISEGLRLGPPSVIGVPRITGKGGDIVCGRFVPGGTMLAMSQYPAFRSATNFRHPEAFDPGRFLASAKARVSPIFRPFLVGRHVCIGERFAWAEMRLIIARLLFSFDITLDEGSPSLTDWGEQKTFIFWQKEPLRIKLKPRRA</sequence>
<dbReference type="OrthoDB" id="1470350at2759"/>
<dbReference type="InterPro" id="IPR036396">
    <property type="entry name" value="Cyt_P450_sf"/>
</dbReference>
<dbReference type="GO" id="GO:0020037">
    <property type="term" value="F:heme binding"/>
    <property type="evidence" value="ECO:0007669"/>
    <property type="project" value="InterPro"/>
</dbReference>
<reference evidence="8" key="1">
    <citation type="journal article" date="2012" name="PLoS Genet.">
        <title>The genomes of the fungal plant pathogens Cladosporium fulvum and Dothistroma septosporum reveal adaptation to different hosts and lifestyles but also signatures of common ancestry.</title>
        <authorList>
            <person name="de Wit P.J.G.M."/>
            <person name="van der Burgt A."/>
            <person name="Oekmen B."/>
            <person name="Stergiopoulos I."/>
            <person name="Abd-Elsalam K.A."/>
            <person name="Aerts A.L."/>
            <person name="Bahkali A.H."/>
            <person name="Beenen H.G."/>
            <person name="Chettri P."/>
            <person name="Cox M.P."/>
            <person name="Datema E."/>
            <person name="de Vries R.P."/>
            <person name="Dhillon B."/>
            <person name="Ganley A.R."/>
            <person name="Griffiths S.A."/>
            <person name="Guo Y."/>
            <person name="Hamelin R.C."/>
            <person name="Henrissat B."/>
            <person name="Kabir M.S."/>
            <person name="Jashni M.K."/>
            <person name="Kema G."/>
            <person name="Klaubauf S."/>
            <person name="Lapidus A."/>
            <person name="Levasseur A."/>
            <person name="Lindquist E."/>
            <person name="Mehrabi R."/>
            <person name="Ohm R.A."/>
            <person name="Owen T.J."/>
            <person name="Salamov A."/>
            <person name="Schwelm A."/>
            <person name="Schijlen E."/>
            <person name="Sun H."/>
            <person name="van den Burg H.A."/>
            <person name="van Ham R.C.H.J."/>
            <person name="Zhang S."/>
            <person name="Goodwin S.B."/>
            <person name="Grigoriev I.V."/>
            <person name="Collemare J."/>
            <person name="Bradshaw R.E."/>
        </authorList>
    </citation>
    <scope>NUCLEOTIDE SEQUENCE [LARGE SCALE GENOMIC DNA]</scope>
    <source>
        <strain evidence="8">NZE10 / CBS 128990</strain>
    </source>
</reference>
<dbReference type="EMBL" id="KB446538">
    <property type="protein sequence ID" value="EME45443.1"/>
    <property type="molecule type" value="Genomic_DNA"/>
</dbReference>
<dbReference type="GO" id="GO:0005506">
    <property type="term" value="F:iron ion binding"/>
    <property type="evidence" value="ECO:0007669"/>
    <property type="project" value="InterPro"/>
</dbReference>
<dbReference type="PANTHER" id="PTHR24305:SF210">
    <property type="entry name" value="CYTOCHROME P450 MONOOXYGENASE ASQL-RELATED"/>
    <property type="match status" value="1"/>
</dbReference>
<evidence type="ECO:0000313" key="7">
    <source>
        <dbReference type="EMBL" id="EME45443.1"/>
    </source>
</evidence>
<evidence type="ECO:0000256" key="5">
    <source>
        <dbReference type="ARBA" id="ARBA00023004"/>
    </source>
</evidence>
<dbReference type="InterPro" id="IPR002401">
    <property type="entry name" value="Cyt_P450_E_grp-I"/>
</dbReference>
<dbReference type="eggNOG" id="KOG0158">
    <property type="taxonomic scope" value="Eukaryota"/>
</dbReference>
<dbReference type="GO" id="GO:0004497">
    <property type="term" value="F:monooxygenase activity"/>
    <property type="evidence" value="ECO:0007669"/>
    <property type="project" value="InterPro"/>
</dbReference>
<dbReference type="STRING" id="675120.N1PR78"/>
<dbReference type="InterPro" id="IPR001128">
    <property type="entry name" value="Cyt_P450"/>
</dbReference>
<evidence type="ECO:0000256" key="4">
    <source>
        <dbReference type="ARBA" id="ARBA00022723"/>
    </source>
</evidence>
<dbReference type="GO" id="GO:0016705">
    <property type="term" value="F:oxidoreductase activity, acting on paired donors, with incorporation or reduction of molecular oxygen"/>
    <property type="evidence" value="ECO:0007669"/>
    <property type="project" value="InterPro"/>
</dbReference>
<evidence type="ECO:0000256" key="1">
    <source>
        <dbReference type="ARBA" id="ARBA00001971"/>
    </source>
</evidence>
<name>N1PR78_DOTSN</name>
<dbReference type="HOGENOM" id="CLU_001570_14_11_1"/>
<evidence type="ECO:0000256" key="2">
    <source>
        <dbReference type="ARBA" id="ARBA00010617"/>
    </source>
</evidence>
<evidence type="ECO:0000256" key="6">
    <source>
        <dbReference type="PIRSR" id="PIRSR602401-1"/>
    </source>
</evidence>
<evidence type="ECO:0000256" key="3">
    <source>
        <dbReference type="ARBA" id="ARBA00022617"/>
    </source>
</evidence>
<organism evidence="7 8">
    <name type="scientific">Dothistroma septosporum (strain NZE10 / CBS 128990)</name>
    <name type="common">Red band needle blight fungus</name>
    <name type="synonym">Mycosphaerella pini</name>
    <dbReference type="NCBI Taxonomy" id="675120"/>
    <lineage>
        <taxon>Eukaryota</taxon>
        <taxon>Fungi</taxon>
        <taxon>Dikarya</taxon>
        <taxon>Ascomycota</taxon>
        <taxon>Pezizomycotina</taxon>
        <taxon>Dothideomycetes</taxon>
        <taxon>Dothideomycetidae</taxon>
        <taxon>Mycosphaerellales</taxon>
        <taxon>Mycosphaerellaceae</taxon>
        <taxon>Dothistroma</taxon>
    </lineage>
</organism>
<protein>
    <submittedName>
        <fullName evidence="7">Uncharacterized protein</fullName>
    </submittedName>
</protein>
<keyword evidence="5 6" id="KW-0408">Iron</keyword>
<gene>
    <name evidence="7" type="ORF">DOTSEDRAFT_71240</name>
</gene>
<dbReference type="AlphaFoldDB" id="N1PR78"/>
<keyword evidence="4 6" id="KW-0479">Metal-binding</keyword>
<comment type="similarity">
    <text evidence="2">Belongs to the cytochrome P450 family.</text>
</comment>
<dbReference type="InterPro" id="IPR050121">
    <property type="entry name" value="Cytochrome_P450_monoxygenase"/>
</dbReference>
<accession>N1PR78</accession>